<name>A0A015Z7N5_BACFG</name>
<proteinExistence type="predicted"/>
<dbReference type="Proteomes" id="UP000022082">
    <property type="component" value="Unassembled WGS sequence"/>
</dbReference>
<dbReference type="EMBL" id="JGDJ01000115">
    <property type="protein sequence ID" value="EXZ30884.1"/>
    <property type="molecule type" value="Genomic_DNA"/>
</dbReference>
<keyword evidence="1" id="KW-1133">Transmembrane helix</keyword>
<reference evidence="2 3" key="1">
    <citation type="submission" date="2014-02" db="EMBL/GenBank/DDBJ databases">
        <authorList>
            <person name="Sears C."/>
            <person name="Carroll K."/>
            <person name="Sack B.R."/>
            <person name="Qadri F."/>
            <person name="Myers L.L."/>
            <person name="Chung G.-T."/>
            <person name="Escheverria P."/>
            <person name="Fraser C.M."/>
            <person name="Sadzewicz L."/>
            <person name="Shefchek K.A."/>
            <person name="Tallon L."/>
            <person name="Das S.P."/>
            <person name="Daugherty S."/>
            <person name="Mongodin E.F."/>
        </authorList>
    </citation>
    <scope>NUCLEOTIDE SEQUENCE [LARGE SCALE GENOMIC DNA]</scope>
    <source>
        <strain evidence="2 3">S36L11</strain>
    </source>
</reference>
<organism evidence="2 3">
    <name type="scientific">Bacteroides fragilis str. S36L11</name>
    <dbReference type="NCBI Taxonomy" id="1339327"/>
    <lineage>
        <taxon>Bacteria</taxon>
        <taxon>Pseudomonadati</taxon>
        <taxon>Bacteroidota</taxon>
        <taxon>Bacteroidia</taxon>
        <taxon>Bacteroidales</taxon>
        <taxon>Bacteroidaceae</taxon>
        <taxon>Bacteroides</taxon>
    </lineage>
</organism>
<comment type="caution">
    <text evidence="2">The sequence shown here is derived from an EMBL/GenBank/DDBJ whole genome shotgun (WGS) entry which is preliminary data.</text>
</comment>
<accession>A0A015Z7N5</accession>
<gene>
    <name evidence="2" type="ORF">M136_5343</name>
</gene>
<evidence type="ECO:0000313" key="2">
    <source>
        <dbReference type="EMBL" id="EXZ30884.1"/>
    </source>
</evidence>
<evidence type="ECO:0000313" key="3">
    <source>
        <dbReference type="Proteomes" id="UP000022082"/>
    </source>
</evidence>
<protein>
    <submittedName>
        <fullName evidence="2">Uncharacterized protein</fullName>
    </submittedName>
</protein>
<evidence type="ECO:0000256" key="1">
    <source>
        <dbReference type="SAM" id="Phobius"/>
    </source>
</evidence>
<dbReference type="AlphaFoldDB" id="A0A015Z7N5"/>
<keyword evidence="1" id="KW-0812">Transmembrane</keyword>
<feature type="transmembrane region" description="Helical" evidence="1">
    <location>
        <begin position="12"/>
        <end position="42"/>
    </location>
</feature>
<dbReference type="PATRIC" id="fig|1339327.3.peg.556"/>
<keyword evidence="1" id="KW-0472">Membrane</keyword>
<sequence>MYKLANSFNHNFILSVKIITILLYIVIIILYICITVLILPAVKVVKTADMTMNNF</sequence>